<dbReference type="HOGENOM" id="CLU_1174182_0_0_3"/>
<evidence type="ECO:0000313" key="4">
    <source>
        <dbReference type="Proteomes" id="UP000001191"/>
    </source>
</evidence>
<keyword evidence="4" id="KW-1185">Reference proteome</keyword>
<organism evidence="3 4">
    <name type="scientific">Nostoc punctiforme (strain ATCC 29133 / PCC 73102)</name>
    <dbReference type="NCBI Taxonomy" id="63737"/>
    <lineage>
        <taxon>Bacteria</taxon>
        <taxon>Bacillati</taxon>
        <taxon>Cyanobacteriota</taxon>
        <taxon>Cyanophyceae</taxon>
        <taxon>Nostocales</taxon>
        <taxon>Nostocaceae</taxon>
        <taxon>Nostoc</taxon>
    </lineage>
</organism>
<name>B2J6L4_NOSP7</name>
<reference evidence="4" key="1">
    <citation type="submission" date="2008-04" db="EMBL/GenBank/DDBJ databases">
        <title>Complete sequence of chromosome of Nostoc punctiforme ATCC 29133.</title>
        <authorList>
            <consortium name="US DOE Joint Genome Institute"/>
            <person name="Copeland A."/>
            <person name="Lucas S."/>
            <person name="Lapidus A."/>
            <person name="Glavina del Rio T."/>
            <person name="Dalin E."/>
            <person name="Tice H."/>
            <person name="Pitluck S."/>
            <person name="Chain P."/>
            <person name="Malfatti S."/>
            <person name="Shin M."/>
            <person name="Vergez L."/>
            <person name="Schmutz J."/>
            <person name="Larimer F."/>
            <person name="Land M."/>
            <person name="Hauser L."/>
            <person name="Kyrpides N."/>
            <person name="Kim E."/>
            <person name="Meeks J.C."/>
            <person name="Elhai J."/>
            <person name="Campbell E.L."/>
            <person name="Thiel T."/>
            <person name="Longmire J."/>
            <person name="Potts M."/>
            <person name="Atlas R."/>
        </authorList>
    </citation>
    <scope>NUCLEOTIDE SEQUENCE [LARGE SCALE GENOMIC DNA]</scope>
    <source>
        <strain evidence="4">ATCC 29133 / PCC 73102</strain>
    </source>
</reference>
<dbReference type="eggNOG" id="ENOG503440J">
    <property type="taxonomic scope" value="Bacteria"/>
</dbReference>
<keyword evidence="2" id="KW-0472">Membrane</keyword>
<dbReference type="Proteomes" id="UP000001191">
    <property type="component" value="Chromosome"/>
</dbReference>
<dbReference type="OrthoDB" id="1273587at2"/>
<evidence type="ECO:0000313" key="3">
    <source>
        <dbReference type="EMBL" id="ACC82419.1"/>
    </source>
</evidence>
<keyword evidence="2" id="KW-0812">Transmembrane</keyword>
<keyword evidence="2" id="KW-1133">Transmembrane helix</keyword>
<evidence type="ECO:0000256" key="1">
    <source>
        <dbReference type="SAM" id="MobiDB-lite"/>
    </source>
</evidence>
<evidence type="ECO:0000256" key="2">
    <source>
        <dbReference type="SAM" id="Phobius"/>
    </source>
</evidence>
<sequence length="248" mass="28425">MAFPPTDQKSAYNFEAVRKRIATQAQDYFEPQLIEMGFEKTKIEAQSLQELRQNLDSINEAIKHPESFGTLGFSISAATGTVYITQSKSDALFEIGILPLLLERKKLILERIRLLSSNEKIKTIQDLINHVEDEEIKRNLEKEVKDLKNESQGLREQTREVELEQNNERTKTQTELARLNVELFERKTKVWFSLLERESASTIIGGILLLIIILAQVGSIFTKTTIPDIFNNAFLIKLGYFFGQSTNK</sequence>
<dbReference type="EMBL" id="CP001037">
    <property type="protein sequence ID" value="ACC82419.1"/>
    <property type="molecule type" value="Genomic_DNA"/>
</dbReference>
<protein>
    <submittedName>
        <fullName evidence="3">Uncharacterized protein</fullName>
    </submittedName>
</protein>
<feature type="transmembrane region" description="Helical" evidence="2">
    <location>
        <begin position="203"/>
        <end position="221"/>
    </location>
</feature>
<proteinExistence type="predicted"/>
<dbReference type="EnsemblBacteria" id="ACC82419">
    <property type="protein sequence ID" value="ACC82419"/>
    <property type="gene ID" value="Npun_F4040"/>
</dbReference>
<reference evidence="3 4" key="2">
    <citation type="journal article" date="2013" name="Plant Physiol.">
        <title>A Nostoc punctiforme Sugar Transporter Necessary to Establish a Cyanobacterium-Plant Symbiosis.</title>
        <authorList>
            <person name="Ekman M."/>
            <person name="Picossi S."/>
            <person name="Campbell E.L."/>
            <person name="Meeks J.C."/>
            <person name="Flores E."/>
        </authorList>
    </citation>
    <scope>NUCLEOTIDE SEQUENCE [LARGE SCALE GENOMIC DNA]</scope>
    <source>
        <strain evidence="4">ATCC 29133 / PCC 73102</strain>
    </source>
</reference>
<feature type="region of interest" description="Disordered" evidence="1">
    <location>
        <begin position="149"/>
        <end position="169"/>
    </location>
</feature>
<accession>B2J6L4</accession>
<dbReference type="KEGG" id="npu:Npun_F4040"/>
<dbReference type="RefSeq" id="WP_012410386.1">
    <property type="nucleotide sequence ID" value="NC_010628.1"/>
</dbReference>
<gene>
    <name evidence="3" type="ordered locus">Npun_F4040</name>
</gene>
<feature type="compositionally biased region" description="Basic and acidic residues" evidence="1">
    <location>
        <begin position="156"/>
        <end position="169"/>
    </location>
</feature>
<dbReference type="AlphaFoldDB" id="B2J6L4"/>